<dbReference type="RefSeq" id="WP_219528908.1">
    <property type="nucleotide sequence ID" value="NZ_JAHKRM010000005.1"/>
</dbReference>
<name>A0ABW4GRA3_9ACTN</name>
<dbReference type="Proteomes" id="UP001597097">
    <property type="component" value="Unassembled WGS sequence"/>
</dbReference>
<evidence type="ECO:0000313" key="1">
    <source>
        <dbReference type="EMBL" id="MFD1544924.1"/>
    </source>
</evidence>
<reference evidence="2" key="1">
    <citation type="journal article" date="2019" name="Int. J. Syst. Evol. Microbiol.">
        <title>The Global Catalogue of Microorganisms (GCM) 10K type strain sequencing project: providing services to taxonomists for standard genome sequencing and annotation.</title>
        <authorList>
            <consortium name="The Broad Institute Genomics Platform"/>
            <consortium name="The Broad Institute Genome Sequencing Center for Infectious Disease"/>
            <person name="Wu L."/>
            <person name="Ma J."/>
        </authorList>
    </citation>
    <scope>NUCLEOTIDE SEQUENCE [LARGE SCALE GENOMIC DNA]</scope>
    <source>
        <strain evidence="2">CGMCC 1.15399</strain>
    </source>
</reference>
<sequence>MNDEHVDAAFTAAVQTALTGQVEAIINEGDGWGHLEHRQLAERILALVAYGRDGRLLDHAARLATRLRELQGPSGLFAGGDNVDSPPDSAFSVNDLADALWLLRHKPPGAPRGDRAAGHGPVDLLDPGAAEHGLVDLLDDLLTAVTPALTRGGVHTPNHRWEISAALARLHRLAPDRAPAERVGQWLGEGVDIDDDGLYSERSANYAAFVSNPSLLAIAEVFDRPDLVDAVERNLDATLDLLLPDGTVETVLSRRQDQRQPLPLAPYLLPLRQIALLRGRGDLAWAAGLALSQGIVSPARAATELILDPGIGRELPEPVPPRRPRHRVFGAAGLLVDHRPATTTVVFGGSDYPRHRRVRSGLANSPTFLRLFAGAAVLGDVRLSRVFFGLGPFRAARSLVERDRGSTTATLTESVSASYYQPMADQLRDARGHYALVDDGRFSAAMDFGRRARDEVSLTTTVHVAITDAGAELTVDQEGAAVDWALELAFRPGGRMMGALALDEHSWQLDGGEPAVYRMADDSITVTMIESSMAASHAVPAYEPGEEYRFLGGTDAVSGERLYVAGRVPGRVRLRLAADHHVG</sequence>
<keyword evidence="2" id="KW-1185">Reference proteome</keyword>
<gene>
    <name evidence="1" type="ORF">ACFSJ0_48320</name>
</gene>
<protein>
    <submittedName>
        <fullName evidence="1">Uncharacterized protein</fullName>
    </submittedName>
</protein>
<dbReference type="EMBL" id="JBHUCM010000045">
    <property type="protein sequence ID" value="MFD1544924.1"/>
    <property type="molecule type" value="Genomic_DNA"/>
</dbReference>
<proteinExistence type="predicted"/>
<organism evidence="1 2">
    <name type="scientific">Nonomuraea guangzhouensis</name>
    <dbReference type="NCBI Taxonomy" id="1291555"/>
    <lineage>
        <taxon>Bacteria</taxon>
        <taxon>Bacillati</taxon>
        <taxon>Actinomycetota</taxon>
        <taxon>Actinomycetes</taxon>
        <taxon>Streptosporangiales</taxon>
        <taxon>Streptosporangiaceae</taxon>
        <taxon>Nonomuraea</taxon>
    </lineage>
</organism>
<accession>A0ABW4GRA3</accession>
<evidence type="ECO:0000313" key="2">
    <source>
        <dbReference type="Proteomes" id="UP001597097"/>
    </source>
</evidence>
<comment type="caution">
    <text evidence="1">The sequence shown here is derived from an EMBL/GenBank/DDBJ whole genome shotgun (WGS) entry which is preliminary data.</text>
</comment>